<dbReference type="RefSeq" id="WP_046329705.1">
    <property type="nucleotide sequence ID" value="NZ_CP007501.1"/>
</dbReference>
<name>A0A0E3UZY1_9BURK</name>
<keyword evidence="2" id="KW-0812">Transmembrane</keyword>
<dbReference type="Gene3D" id="3.40.1690.10">
    <property type="entry name" value="secretion proteins EscU"/>
    <property type="match status" value="1"/>
</dbReference>
<keyword evidence="4" id="KW-1185">Reference proteome</keyword>
<keyword evidence="3" id="KW-0282">Flagellum</keyword>
<feature type="transmembrane region" description="Helical" evidence="2">
    <location>
        <begin position="195"/>
        <end position="214"/>
    </location>
</feature>
<dbReference type="KEGG" id="pdq:CL55_00004710"/>
<evidence type="ECO:0000256" key="2">
    <source>
        <dbReference type="SAM" id="Phobius"/>
    </source>
</evidence>
<dbReference type="AlphaFoldDB" id="A0A0E3UZY1"/>
<dbReference type="Proteomes" id="UP000061135">
    <property type="component" value="Chromosome"/>
</dbReference>
<keyword evidence="2" id="KW-1133">Transmembrane helix</keyword>
<dbReference type="PATRIC" id="fig|576611.7.peg.475"/>
<proteinExistence type="inferred from homology"/>
<keyword evidence="3" id="KW-0966">Cell projection</keyword>
<dbReference type="GO" id="GO:0005886">
    <property type="term" value="C:plasma membrane"/>
    <property type="evidence" value="ECO:0007669"/>
    <property type="project" value="TreeGrafter"/>
</dbReference>
<protein>
    <submittedName>
        <fullName evidence="3">Flagellar biosynthesis pathway, component FlhB</fullName>
    </submittedName>
</protein>
<dbReference type="STRING" id="1835254.CL55_00004710"/>
<dbReference type="PANTHER" id="PTHR30531">
    <property type="entry name" value="FLAGELLAR BIOSYNTHETIC PROTEIN FLHB"/>
    <property type="match status" value="1"/>
</dbReference>
<comment type="similarity">
    <text evidence="1">Belongs to the type III secretion exporter family.</text>
</comment>
<dbReference type="Pfam" id="PF01312">
    <property type="entry name" value="Bac_export_2"/>
    <property type="match status" value="1"/>
</dbReference>
<evidence type="ECO:0000313" key="4">
    <source>
        <dbReference type="Proteomes" id="UP000061135"/>
    </source>
</evidence>
<reference evidence="3 4" key="1">
    <citation type="submission" date="2014-03" db="EMBL/GenBank/DDBJ databases">
        <title>Genome of Polynucleobacter strain MWH-MoK4.</title>
        <authorList>
            <person name="Hahn M.W."/>
        </authorList>
    </citation>
    <scope>NUCLEOTIDE SEQUENCE [LARGE SCALE GENOMIC DNA]</scope>
    <source>
        <strain evidence="3 4">MWH-MoK4</strain>
    </source>
</reference>
<accession>A0A0E3UZY1</accession>
<feature type="transmembrane region" description="Helical" evidence="2">
    <location>
        <begin position="82"/>
        <end position="107"/>
    </location>
</feature>
<feature type="transmembrane region" description="Helical" evidence="2">
    <location>
        <begin position="35"/>
        <end position="56"/>
    </location>
</feature>
<dbReference type="SUPFAM" id="SSF160544">
    <property type="entry name" value="EscU C-terminal domain-like"/>
    <property type="match status" value="1"/>
</dbReference>
<dbReference type="HOGENOM" id="CLU_041013_1_0_4"/>
<dbReference type="InterPro" id="IPR006135">
    <property type="entry name" value="T3SS_substrate_exporter"/>
</dbReference>
<sequence length="376" mass="42276">MADGGDDSQEKELEPTERRIARAREQGQLPQSRDLTTFVVMIVFTIFLVWIGPLLVKQLVLMTQAIFQFSEPAKLMDHVQEWLGGSLLMVLLLLAVLLIPLWIIGVLGPLSLVNFRAYFAPQFKLEKLDFVAGIGRMFNLKTLGELLKNFIKTTLMLGVGFTYLVGLFTYIRSIINLGFDAALMQTSTFILDGFMLLLLPLLLIAVGDSWLQLFDFRKQNRMSPEEMKQEGKETEGSPEIKQRLRQMQRQISASRMMAAIERADVVLANPEHYSVALRYDMEKMSAPIVVAKGADQMALRIQEVAKDFNVPIAQIPPLARYLYSQLEIGESIPLPLFEAIAQILAWAYDTKESGAPGEIPQVDFVATQLKPGKPLI</sequence>
<dbReference type="EMBL" id="CP007501">
    <property type="protein sequence ID" value="AKD24804.1"/>
    <property type="molecule type" value="Genomic_DNA"/>
</dbReference>
<dbReference type="PANTHER" id="PTHR30531:SF12">
    <property type="entry name" value="FLAGELLAR BIOSYNTHETIC PROTEIN FLHB"/>
    <property type="match status" value="1"/>
</dbReference>
<dbReference type="OrthoDB" id="9807950at2"/>
<dbReference type="GO" id="GO:0009306">
    <property type="term" value="P:protein secretion"/>
    <property type="evidence" value="ECO:0007669"/>
    <property type="project" value="InterPro"/>
</dbReference>
<dbReference type="InterPro" id="IPR029025">
    <property type="entry name" value="T3SS_substrate_exporter_C"/>
</dbReference>
<dbReference type="PRINTS" id="PR00950">
    <property type="entry name" value="TYPE3IMSPROT"/>
</dbReference>
<keyword evidence="2" id="KW-0472">Membrane</keyword>
<organism evidence="3 4">
    <name type="scientific">Polynucleobacter duraquae</name>
    <dbReference type="NCBI Taxonomy" id="1835254"/>
    <lineage>
        <taxon>Bacteria</taxon>
        <taxon>Pseudomonadati</taxon>
        <taxon>Pseudomonadota</taxon>
        <taxon>Betaproteobacteria</taxon>
        <taxon>Burkholderiales</taxon>
        <taxon>Burkholderiaceae</taxon>
        <taxon>Polynucleobacter</taxon>
    </lineage>
</organism>
<keyword evidence="3" id="KW-0969">Cilium</keyword>
<feature type="transmembrane region" description="Helical" evidence="2">
    <location>
        <begin position="155"/>
        <end position="175"/>
    </location>
</feature>
<gene>
    <name evidence="3" type="ORF">CL55_00004710</name>
</gene>
<evidence type="ECO:0000313" key="3">
    <source>
        <dbReference type="EMBL" id="AKD24804.1"/>
    </source>
</evidence>
<evidence type="ECO:0000256" key="1">
    <source>
        <dbReference type="ARBA" id="ARBA00010690"/>
    </source>
</evidence>